<dbReference type="OrthoDB" id="350307at2"/>
<dbReference type="GO" id="GO:0022857">
    <property type="term" value="F:transmembrane transporter activity"/>
    <property type="evidence" value="ECO:0007669"/>
    <property type="project" value="InterPro"/>
</dbReference>
<protein>
    <recommendedName>
        <fullName evidence="6">Major facilitator superfamily (MFS) profile domain-containing protein</fullName>
    </recommendedName>
</protein>
<dbReference type="STRING" id="36818.BGK67_02960"/>
<dbReference type="SUPFAM" id="SSF103473">
    <property type="entry name" value="MFS general substrate transporter"/>
    <property type="match status" value="1"/>
</dbReference>
<feature type="transmembrane region" description="Helical" evidence="5">
    <location>
        <begin position="124"/>
        <end position="144"/>
    </location>
</feature>
<feature type="transmembrane region" description="Helical" evidence="5">
    <location>
        <begin position="31"/>
        <end position="50"/>
    </location>
</feature>
<keyword evidence="3 5" id="KW-1133">Transmembrane helix</keyword>
<gene>
    <name evidence="7" type="ORF">BGK67_02960</name>
</gene>
<organism evidence="7 8">
    <name type="scientific">Streptomyces subrutilus</name>
    <dbReference type="NCBI Taxonomy" id="36818"/>
    <lineage>
        <taxon>Bacteria</taxon>
        <taxon>Bacillati</taxon>
        <taxon>Actinomycetota</taxon>
        <taxon>Actinomycetes</taxon>
        <taxon>Kitasatosporales</taxon>
        <taxon>Streptomycetaceae</taxon>
        <taxon>Streptomyces</taxon>
    </lineage>
</organism>
<dbReference type="InterPro" id="IPR036259">
    <property type="entry name" value="MFS_trans_sf"/>
</dbReference>
<feature type="transmembrane region" description="Helical" evidence="5">
    <location>
        <begin position="6"/>
        <end position="24"/>
    </location>
</feature>
<dbReference type="Gene3D" id="1.20.1250.20">
    <property type="entry name" value="MFS general substrate transporter like domains"/>
    <property type="match status" value="1"/>
</dbReference>
<feature type="transmembrane region" description="Helical" evidence="5">
    <location>
        <begin position="56"/>
        <end position="81"/>
    </location>
</feature>
<dbReference type="RefSeq" id="WP_069918595.1">
    <property type="nucleotide sequence ID" value="NZ_MEHK01000001.1"/>
</dbReference>
<name>A0A1E5PLR4_9ACTN</name>
<comment type="subcellular location">
    <subcellularLocation>
        <location evidence="1">Cell membrane</location>
        <topology evidence="1">Multi-pass membrane protein</topology>
    </subcellularLocation>
</comment>
<evidence type="ECO:0000256" key="4">
    <source>
        <dbReference type="ARBA" id="ARBA00023136"/>
    </source>
</evidence>
<dbReference type="GO" id="GO:0005886">
    <property type="term" value="C:plasma membrane"/>
    <property type="evidence" value="ECO:0007669"/>
    <property type="project" value="UniProtKB-SubCell"/>
</dbReference>
<keyword evidence="4 5" id="KW-0472">Membrane</keyword>
<dbReference type="Proteomes" id="UP000095705">
    <property type="component" value="Unassembled WGS sequence"/>
</dbReference>
<evidence type="ECO:0000256" key="3">
    <source>
        <dbReference type="ARBA" id="ARBA00022989"/>
    </source>
</evidence>
<dbReference type="InterPro" id="IPR020846">
    <property type="entry name" value="MFS_dom"/>
</dbReference>
<reference evidence="7 8" key="1">
    <citation type="submission" date="2016-08" db="EMBL/GenBank/DDBJ databases">
        <title>The complete genome of Streptomyces subrutilus 10-1-1.</title>
        <authorList>
            <person name="Chen X."/>
        </authorList>
    </citation>
    <scope>NUCLEOTIDE SEQUENCE [LARGE SCALE GENOMIC DNA]</scope>
    <source>
        <strain evidence="7 8">10-1-1</strain>
    </source>
</reference>
<sequence length="152" mass="15608">MATSLVSAVMSAALLIGGLAPLLADRANRKLGVRLLVPPTLAVLVAALGLGGTERAWLTITVFLLAVGAPAITAVVVDDVFNQGVPSRYRSGLLSLITFVESLLIAGGYLLLGRLIDTFGSGAGFAWYAVVPAVALVLGIPSILKGRWVKAA</sequence>
<keyword evidence="8" id="KW-1185">Reference proteome</keyword>
<evidence type="ECO:0000256" key="1">
    <source>
        <dbReference type="ARBA" id="ARBA00004651"/>
    </source>
</evidence>
<keyword evidence="2 5" id="KW-0812">Transmembrane</keyword>
<comment type="caution">
    <text evidence="7">The sequence shown here is derived from an EMBL/GenBank/DDBJ whole genome shotgun (WGS) entry which is preliminary data.</text>
</comment>
<dbReference type="AlphaFoldDB" id="A0A1E5PLR4"/>
<evidence type="ECO:0000256" key="2">
    <source>
        <dbReference type="ARBA" id="ARBA00022692"/>
    </source>
</evidence>
<evidence type="ECO:0000256" key="5">
    <source>
        <dbReference type="SAM" id="Phobius"/>
    </source>
</evidence>
<feature type="transmembrane region" description="Helical" evidence="5">
    <location>
        <begin position="93"/>
        <end position="112"/>
    </location>
</feature>
<proteinExistence type="predicted"/>
<evidence type="ECO:0000313" key="7">
    <source>
        <dbReference type="EMBL" id="OEJ30450.1"/>
    </source>
</evidence>
<evidence type="ECO:0000313" key="8">
    <source>
        <dbReference type="Proteomes" id="UP000095705"/>
    </source>
</evidence>
<dbReference type="EMBL" id="MEHK01000001">
    <property type="protein sequence ID" value="OEJ30450.1"/>
    <property type="molecule type" value="Genomic_DNA"/>
</dbReference>
<feature type="domain" description="Major facilitator superfamily (MFS) profile" evidence="6">
    <location>
        <begin position="1"/>
        <end position="152"/>
    </location>
</feature>
<evidence type="ECO:0000259" key="6">
    <source>
        <dbReference type="PROSITE" id="PS50850"/>
    </source>
</evidence>
<dbReference type="PROSITE" id="PS50850">
    <property type="entry name" value="MFS"/>
    <property type="match status" value="1"/>
</dbReference>
<accession>A0A1E5PLR4</accession>